<dbReference type="InterPro" id="IPR036477">
    <property type="entry name" value="Formyl_transf_N_sf"/>
</dbReference>
<evidence type="ECO:0000313" key="7">
    <source>
        <dbReference type="EMBL" id="PIP86555.1"/>
    </source>
</evidence>
<dbReference type="PANTHER" id="PTHR11138">
    <property type="entry name" value="METHIONYL-TRNA FORMYLTRANSFERASE"/>
    <property type="match status" value="1"/>
</dbReference>
<keyword evidence="3 7" id="KW-0808">Transferase</keyword>
<evidence type="ECO:0000256" key="1">
    <source>
        <dbReference type="ARBA" id="ARBA00010699"/>
    </source>
</evidence>
<dbReference type="SUPFAM" id="SSF50486">
    <property type="entry name" value="FMT C-terminal domain-like"/>
    <property type="match status" value="1"/>
</dbReference>
<dbReference type="InterPro" id="IPR005793">
    <property type="entry name" value="Formyl_trans_C"/>
</dbReference>
<comment type="similarity">
    <text evidence="1">Belongs to the Fmt family.</text>
</comment>
<reference evidence="7 8" key="1">
    <citation type="submission" date="2017-09" db="EMBL/GenBank/DDBJ databases">
        <title>Depth-based differentiation of microbial function through sediment-hosted aquifers and enrichment of novel symbionts in the deep terrestrial subsurface.</title>
        <authorList>
            <person name="Probst A.J."/>
            <person name="Ladd B."/>
            <person name="Jarett J.K."/>
            <person name="Geller-Mcgrath D.E."/>
            <person name="Sieber C.M."/>
            <person name="Emerson J.B."/>
            <person name="Anantharaman K."/>
            <person name="Thomas B.C."/>
            <person name="Malmstrom R."/>
            <person name="Stieglmeier M."/>
            <person name="Klingl A."/>
            <person name="Woyke T."/>
            <person name="Ryan C.M."/>
            <person name="Banfield J.F."/>
        </authorList>
    </citation>
    <scope>NUCLEOTIDE SEQUENCE [LARGE SCALE GENOMIC DNA]</scope>
    <source>
        <strain evidence="7">CG22_combo_CG10-13_8_21_14_all_43_18</strain>
    </source>
</reference>
<keyword evidence="4" id="KW-0648">Protein biosynthesis</keyword>
<dbReference type="EMBL" id="PCTS01000020">
    <property type="protein sequence ID" value="PIP86555.1"/>
    <property type="molecule type" value="Genomic_DNA"/>
</dbReference>
<protein>
    <recommendedName>
        <fullName evidence="2">methionyl-tRNA formyltransferase</fullName>
        <ecNumber evidence="2">2.1.2.9</ecNumber>
    </recommendedName>
</protein>
<organism evidence="7 8">
    <name type="scientific">Candidatus Campbellbacteria bacterium CG22_combo_CG10-13_8_21_14_all_43_18</name>
    <dbReference type="NCBI Taxonomy" id="1974530"/>
    <lineage>
        <taxon>Bacteria</taxon>
        <taxon>Candidatus Campbelliibacteriota</taxon>
    </lineage>
</organism>
<dbReference type="AlphaFoldDB" id="A0A2H0DWK1"/>
<dbReference type="InterPro" id="IPR002376">
    <property type="entry name" value="Formyl_transf_N"/>
</dbReference>
<evidence type="ECO:0000256" key="2">
    <source>
        <dbReference type="ARBA" id="ARBA00012261"/>
    </source>
</evidence>
<dbReference type="InterPro" id="IPR011034">
    <property type="entry name" value="Formyl_transferase-like_C_sf"/>
</dbReference>
<accession>A0A2H0DWK1</accession>
<evidence type="ECO:0000256" key="4">
    <source>
        <dbReference type="ARBA" id="ARBA00022917"/>
    </source>
</evidence>
<evidence type="ECO:0000256" key="3">
    <source>
        <dbReference type="ARBA" id="ARBA00022679"/>
    </source>
</evidence>
<evidence type="ECO:0000313" key="8">
    <source>
        <dbReference type="Proteomes" id="UP000231276"/>
    </source>
</evidence>
<dbReference type="Pfam" id="PF02911">
    <property type="entry name" value="Formyl_trans_C"/>
    <property type="match status" value="1"/>
</dbReference>
<name>A0A2H0DWK1_9BACT</name>
<dbReference type="Gene3D" id="3.40.50.12230">
    <property type="match status" value="1"/>
</dbReference>
<dbReference type="PANTHER" id="PTHR11138:SF5">
    <property type="entry name" value="METHIONYL-TRNA FORMYLTRANSFERASE, MITOCHONDRIAL"/>
    <property type="match status" value="1"/>
</dbReference>
<dbReference type="GO" id="GO:0004479">
    <property type="term" value="F:methionyl-tRNA formyltransferase activity"/>
    <property type="evidence" value="ECO:0007669"/>
    <property type="project" value="UniProtKB-EC"/>
</dbReference>
<comment type="caution">
    <text evidence="7">The sequence shown here is derived from an EMBL/GenBank/DDBJ whole genome shotgun (WGS) entry which is preliminary data.</text>
</comment>
<dbReference type="Pfam" id="PF00551">
    <property type="entry name" value="Formyl_trans_N"/>
    <property type="match status" value="1"/>
</dbReference>
<evidence type="ECO:0000259" key="6">
    <source>
        <dbReference type="Pfam" id="PF02911"/>
    </source>
</evidence>
<evidence type="ECO:0000259" key="5">
    <source>
        <dbReference type="Pfam" id="PF00551"/>
    </source>
</evidence>
<dbReference type="InterPro" id="IPR041711">
    <property type="entry name" value="Met-tRNA-FMT_N"/>
</dbReference>
<dbReference type="SUPFAM" id="SSF53328">
    <property type="entry name" value="Formyltransferase"/>
    <property type="match status" value="1"/>
</dbReference>
<gene>
    <name evidence="7" type="ORF">COW82_01450</name>
</gene>
<dbReference type="GO" id="GO:0005829">
    <property type="term" value="C:cytosol"/>
    <property type="evidence" value="ECO:0007669"/>
    <property type="project" value="TreeGrafter"/>
</dbReference>
<feature type="domain" description="Formyl transferase C-terminal" evidence="6">
    <location>
        <begin position="215"/>
        <end position="258"/>
    </location>
</feature>
<dbReference type="Proteomes" id="UP000231276">
    <property type="component" value="Unassembled WGS sequence"/>
</dbReference>
<feature type="domain" description="Formyl transferase N-terminal" evidence="5">
    <location>
        <begin position="9"/>
        <end position="190"/>
    </location>
</feature>
<dbReference type="EC" id="2.1.2.9" evidence="2"/>
<dbReference type="CDD" id="cd08646">
    <property type="entry name" value="FMT_core_Met-tRNA-FMT_N"/>
    <property type="match status" value="1"/>
</dbReference>
<proteinExistence type="inferred from homology"/>
<sequence length="300" mass="34260">MMKENKDIKFAYFGTSDVSAKILDILKEKNLAPVLVVTSSDKPRGRGMEIKPSPVKVWAGKHNIKVLQPKKADKDFTDNLKKEFPREKPDVFVVVAYGVILPKEILDMPKRGSINLHYSLLPRLRGPAPVEGALLEDINPTGVSTILMDEKMDHGPILMQESVEFKKWPLAKNEIFKNLNETGGKLLVKTINAWVNGNLNKKEQKHDKATYTKMIKKEDALLDFGDNPEKNLRKIYAYEGWPRAYFFIKKNDKKIRVIVKEAAVEDGVLVLKKVLPEGKKEMSRREFDEWRSEISKKSDG</sequence>